<gene>
    <name evidence="6" type="ORF">OGAPHI_006323</name>
</gene>
<dbReference type="GO" id="GO:0004499">
    <property type="term" value="F:N,N-dimethylaniline monooxygenase activity"/>
    <property type="evidence" value="ECO:0007669"/>
    <property type="project" value="InterPro"/>
</dbReference>
<dbReference type="GO" id="GO:0050661">
    <property type="term" value="F:NADP binding"/>
    <property type="evidence" value="ECO:0007669"/>
    <property type="project" value="InterPro"/>
</dbReference>
<protein>
    <recommendedName>
        <fullName evidence="8">Flavin-containing monooxygenase</fullName>
    </recommendedName>
</protein>
<dbReference type="AlphaFoldDB" id="A0A9P8T1A7"/>
<evidence type="ECO:0000313" key="7">
    <source>
        <dbReference type="Proteomes" id="UP000769157"/>
    </source>
</evidence>
<proteinExistence type="inferred from homology"/>
<dbReference type="OrthoDB" id="66881at2759"/>
<evidence type="ECO:0008006" key="8">
    <source>
        <dbReference type="Google" id="ProtNLM"/>
    </source>
</evidence>
<dbReference type="Pfam" id="PF00743">
    <property type="entry name" value="FMO-like"/>
    <property type="match status" value="2"/>
</dbReference>
<keyword evidence="4" id="KW-0521">NADP</keyword>
<comment type="similarity">
    <text evidence="1">Belongs to the FMO family.</text>
</comment>
<reference evidence="6" key="1">
    <citation type="journal article" date="2021" name="Open Biol.">
        <title>Shared evolutionary footprints suggest mitochondrial oxidative damage underlies multiple complex I losses in fungi.</title>
        <authorList>
            <person name="Schikora-Tamarit M.A."/>
            <person name="Marcet-Houben M."/>
            <person name="Nosek J."/>
            <person name="Gabaldon T."/>
        </authorList>
    </citation>
    <scope>NUCLEOTIDE SEQUENCE</scope>
    <source>
        <strain evidence="6">CBS6075</strain>
    </source>
</reference>
<dbReference type="InterPro" id="IPR050346">
    <property type="entry name" value="FMO-like"/>
</dbReference>
<keyword evidence="2" id="KW-0285">Flavoprotein</keyword>
<evidence type="ECO:0000256" key="1">
    <source>
        <dbReference type="ARBA" id="ARBA00009183"/>
    </source>
</evidence>
<dbReference type="GO" id="GO:0050660">
    <property type="term" value="F:flavin adenine dinucleotide binding"/>
    <property type="evidence" value="ECO:0007669"/>
    <property type="project" value="InterPro"/>
</dbReference>
<comment type="caution">
    <text evidence="6">The sequence shown here is derived from an EMBL/GenBank/DDBJ whole genome shotgun (WGS) entry which is preliminary data.</text>
</comment>
<evidence type="ECO:0000256" key="5">
    <source>
        <dbReference type="ARBA" id="ARBA00023002"/>
    </source>
</evidence>
<dbReference type="EMBL" id="JAEUBE010000439">
    <property type="protein sequence ID" value="KAH3661476.1"/>
    <property type="molecule type" value="Genomic_DNA"/>
</dbReference>
<dbReference type="Proteomes" id="UP000769157">
    <property type="component" value="Unassembled WGS sequence"/>
</dbReference>
<keyword evidence="5" id="KW-0560">Oxidoreductase</keyword>
<dbReference type="RefSeq" id="XP_046058589.1">
    <property type="nucleotide sequence ID" value="XM_046207599.1"/>
</dbReference>
<evidence type="ECO:0000256" key="3">
    <source>
        <dbReference type="ARBA" id="ARBA00022827"/>
    </source>
</evidence>
<accession>A0A9P8T1A7</accession>
<dbReference type="PANTHER" id="PTHR23023">
    <property type="entry name" value="DIMETHYLANILINE MONOOXYGENASE"/>
    <property type="match status" value="1"/>
</dbReference>
<evidence type="ECO:0000256" key="4">
    <source>
        <dbReference type="ARBA" id="ARBA00022857"/>
    </source>
</evidence>
<organism evidence="6 7">
    <name type="scientific">Ogataea philodendri</name>
    <dbReference type="NCBI Taxonomy" id="1378263"/>
    <lineage>
        <taxon>Eukaryota</taxon>
        <taxon>Fungi</taxon>
        <taxon>Dikarya</taxon>
        <taxon>Ascomycota</taxon>
        <taxon>Saccharomycotina</taxon>
        <taxon>Pichiomycetes</taxon>
        <taxon>Pichiales</taxon>
        <taxon>Pichiaceae</taxon>
        <taxon>Ogataea</taxon>
    </lineage>
</organism>
<keyword evidence="7" id="KW-1185">Reference proteome</keyword>
<dbReference type="InterPro" id="IPR000960">
    <property type="entry name" value="Flavin_mOase"/>
</dbReference>
<dbReference type="InterPro" id="IPR036188">
    <property type="entry name" value="FAD/NAD-bd_sf"/>
</dbReference>
<name>A0A9P8T1A7_9ASCO</name>
<evidence type="ECO:0000256" key="2">
    <source>
        <dbReference type="ARBA" id="ARBA00022630"/>
    </source>
</evidence>
<evidence type="ECO:0000313" key="6">
    <source>
        <dbReference type="EMBL" id="KAH3661476.1"/>
    </source>
</evidence>
<reference evidence="6" key="2">
    <citation type="submission" date="2021-01" db="EMBL/GenBank/DDBJ databases">
        <authorList>
            <person name="Schikora-Tamarit M.A."/>
        </authorList>
    </citation>
    <scope>NUCLEOTIDE SEQUENCE</scope>
    <source>
        <strain evidence="6">CBS6075</strain>
    </source>
</reference>
<sequence length="469" mass="52665">MSYNSACIIGGGACGLATLRALIKEGGFDRLVGFEQRDSFGGIWNHNELADQVLEIPSIDPSTIVNPVTTKDGFVWPNAVYDDLQTNTPYPLMELNGHSFPEGTPLFPHRTVVLDYISKYGEDLKSYYRFETRVVDVQKGSKSWIVRSRKVCAETEGGVKESTEFPDTIEEFDAVLVAIGVYDLPFIPALSGLNEWNKLKPNTIVHSKTYRHPRNIAHIDGNILVIGNSASGIDICYQYARFTGKNIYKSARSPSKVPGGTSELVIDLPDIDFLDPESESVVFVDGSRLENVKLIIFATGYLRSLPFFKLINATNKPLITSGARIHGLYKHCWSYEYPGLAFIAISRYVLPFHAAEIQGSWLAKILRQKLSLPSYEQMQEEEKQLLRLRGDTPAFHDLTFPDDVEYTGALLRDIKSCIGYENGLVPKEWTERELSLRKNTKLLKKVCLDHFEKTGENLTIADVEKLSIL</sequence>
<dbReference type="SUPFAM" id="SSF51905">
    <property type="entry name" value="FAD/NAD(P)-binding domain"/>
    <property type="match status" value="2"/>
</dbReference>
<dbReference type="PRINTS" id="PR00370">
    <property type="entry name" value="FMOXYGENASE"/>
</dbReference>
<dbReference type="GeneID" id="70238287"/>
<dbReference type="Gene3D" id="3.50.50.60">
    <property type="entry name" value="FAD/NAD(P)-binding domain"/>
    <property type="match status" value="2"/>
</dbReference>
<dbReference type="InterPro" id="IPR020946">
    <property type="entry name" value="Flavin_mOase-like"/>
</dbReference>
<keyword evidence="3" id="KW-0274">FAD</keyword>